<reference evidence="12 13" key="1">
    <citation type="journal article" date="2018" name="Syst. Appl. Microbiol.">
        <title>Abditibacterium utsteinense sp. nov., the first cultivated member of candidate phylum FBP, isolated from ice-free Antarctic soil samples.</title>
        <authorList>
            <person name="Tahon G."/>
            <person name="Tytgat B."/>
            <person name="Lebbe L."/>
            <person name="Carlier A."/>
            <person name="Willems A."/>
        </authorList>
    </citation>
    <scope>NUCLEOTIDE SEQUENCE [LARGE SCALE GENOMIC DNA]</scope>
    <source>
        <strain evidence="12 13">LMG 29911</strain>
    </source>
</reference>
<keyword evidence="5 10" id="KW-0548">Nucleotidyltransferase</keyword>
<dbReference type="FunFam" id="3.40.1700.10:FF:000002">
    <property type="entry name" value="Diadenylate cyclase"/>
    <property type="match status" value="1"/>
</dbReference>
<evidence type="ECO:0000259" key="11">
    <source>
        <dbReference type="PROSITE" id="PS51794"/>
    </source>
</evidence>
<dbReference type="InParanoid" id="A0A2S8STA7"/>
<evidence type="ECO:0000313" key="13">
    <source>
        <dbReference type="Proteomes" id="UP000237684"/>
    </source>
</evidence>
<dbReference type="GO" id="GO:0006171">
    <property type="term" value="P:cAMP biosynthetic process"/>
    <property type="evidence" value="ECO:0007669"/>
    <property type="project" value="InterPro"/>
</dbReference>
<dbReference type="PROSITE" id="PS51794">
    <property type="entry name" value="DAC"/>
    <property type="match status" value="1"/>
</dbReference>
<keyword evidence="2 10" id="KW-1003">Cell membrane</keyword>
<keyword evidence="13" id="KW-1185">Reference proteome</keyword>
<keyword evidence="3 10" id="KW-0808">Transferase</keyword>
<dbReference type="Proteomes" id="UP000237684">
    <property type="component" value="Unassembled WGS sequence"/>
</dbReference>
<keyword evidence="4 10" id="KW-0812">Transmembrane</keyword>
<comment type="subunit">
    <text evidence="10">Probably a homodimer.</text>
</comment>
<feature type="transmembrane region" description="Helical" evidence="10">
    <location>
        <begin position="20"/>
        <end position="38"/>
    </location>
</feature>
<dbReference type="PANTHER" id="PTHR34185:SF1">
    <property type="entry name" value="DIADENYLATE CYCLASE"/>
    <property type="match status" value="1"/>
</dbReference>
<name>A0A2S8STA7_9BACT</name>
<dbReference type="InterPro" id="IPR050338">
    <property type="entry name" value="DisA"/>
</dbReference>
<accession>A0A2S8STA7</accession>
<dbReference type="RefSeq" id="WP_105483506.1">
    <property type="nucleotide sequence ID" value="NZ_NIGF01000007.1"/>
</dbReference>
<dbReference type="InterPro" id="IPR036888">
    <property type="entry name" value="DNA_integrity_DisA_N_sf"/>
</dbReference>
<evidence type="ECO:0000256" key="8">
    <source>
        <dbReference type="ARBA" id="ARBA00022989"/>
    </source>
</evidence>
<gene>
    <name evidence="10" type="primary">dacA</name>
    <name evidence="12" type="ORF">B1R32_10755</name>
</gene>
<dbReference type="OrthoDB" id="9807385at2"/>
<evidence type="ECO:0000256" key="9">
    <source>
        <dbReference type="ARBA" id="ARBA00023136"/>
    </source>
</evidence>
<keyword evidence="8 10" id="KW-1133">Transmembrane helix</keyword>
<dbReference type="InterPro" id="IPR003390">
    <property type="entry name" value="DNA_integrity_scan_DisA_N"/>
</dbReference>
<dbReference type="EC" id="2.7.7.85" evidence="10"/>
<dbReference type="AlphaFoldDB" id="A0A2S8STA7"/>
<dbReference type="SUPFAM" id="SSF143597">
    <property type="entry name" value="YojJ-like"/>
    <property type="match status" value="1"/>
</dbReference>
<comment type="caution">
    <text evidence="10">Lacks conserved residue(s) required for the propagation of feature annotation.</text>
</comment>
<dbReference type="InterPro" id="IPR034701">
    <property type="entry name" value="CdaA"/>
</dbReference>
<dbReference type="FunCoup" id="A0A2S8STA7">
    <property type="interactions" value="59"/>
</dbReference>
<proteinExistence type="inferred from homology"/>
<evidence type="ECO:0000313" key="12">
    <source>
        <dbReference type="EMBL" id="PQV64030.1"/>
    </source>
</evidence>
<evidence type="ECO:0000256" key="1">
    <source>
        <dbReference type="ARBA" id="ARBA00000877"/>
    </source>
</evidence>
<evidence type="ECO:0000256" key="3">
    <source>
        <dbReference type="ARBA" id="ARBA00022679"/>
    </source>
</evidence>
<organism evidence="12 13">
    <name type="scientific">Abditibacterium utsteinense</name>
    <dbReference type="NCBI Taxonomy" id="1960156"/>
    <lineage>
        <taxon>Bacteria</taxon>
        <taxon>Pseudomonadati</taxon>
        <taxon>Abditibacteriota</taxon>
        <taxon>Abditibacteriia</taxon>
        <taxon>Abditibacteriales</taxon>
        <taxon>Abditibacteriaceae</taxon>
        <taxon>Abditibacterium</taxon>
    </lineage>
</organism>
<dbReference type="InterPro" id="IPR045585">
    <property type="entry name" value="CdaA_N"/>
</dbReference>
<comment type="function">
    <text evidence="10">Catalyzes the condensation of 2 ATP molecules into cyclic di-AMP (c-di-AMP), a second messenger used to regulate differing processes in different bacteria.</text>
</comment>
<dbReference type="Gene3D" id="3.40.1700.10">
    <property type="entry name" value="DNA integrity scanning protein, DisA, N-terminal domain"/>
    <property type="match status" value="1"/>
</dbReference>
<feature type="transmembrane region" description="Helical" evidence="10">
    <location>
        <begin position="74"/>
        <end position="91"/>
    </location>
</feature>
<dbReference type="GO" id="GO:0004016">
    <property type="term" value="F:adenylate cyclase activity"/>
    <property type="evidence" value="ECO:0007669"/>
    <property type="project" value="UniProtKB-UniRule"/>
</dbReference>
<feature type="transmembrane region" description="Helical" evidence="10">
    <location>
        <begin position="50"/>
        <end position="68"/>
    </location>
</feature>
<dbReference type="PANTHER" id="PTHR34185">
    <property type="entry name" value="DIADENYLATE CYCLASE"/>
    <property type="match status" value="1"/>
</dbReference>
<dbReference type="Pfam" id="PF19293">
    <property type="entry name" value="CdaA_N"/>
    <property type="match status" value="1"/>
</dbReference>
<keyword evidence="9 10" id="KW-0472">Membrane</keyword>
<comment type="caution">
    <text evidence="12">The sequence shown here is derived from an EMBL/GenBank/DDBJ whole genome shotgun (WGS) entry which is preliminary data.</text>
</comment>
<evidence type="ECO:0000256" key="2">
    <source>
        <dbReference type="ARBA" id="ARBA00022475"/>
    </source>
</evidence>
<evidence type="ECO:0000256" key="6">
    <source>
        <dbReference type="ARBA" id="ARBA00022741"/>
    </source>
</evidence>
<dbReference type="PIRSF" id="PIRSF004793">
    <property type="entry name" value="UCP004793"/>
    <property type="match status" value="1"/>
</dbReference>
<dbReference type="HAMAP" id="MF_01499">
    <property type="entry name" value="DacA"/>
    <property type="match status" value="1"/>
</dbReference>
<dbReference type="Pfam" id="PF02457">
    <property type="entry name" value="DAC"/>
    <property type="match status" value="1"/>
</dbReference>
<keyword evidence="6 10" id="KW-0547">Nucleotide-binding</keyword>
<dbReference type="GO" id="GO:0106408">
    <property type="term" value="F:diadenylate cyclase activity"/>
    <property type="evidence" value="ECO:0007669"/>
    <property type="project" value="UniProtKB-EC"/>
</dbReference>
<dbReference type="GO" id="GO:0005524">
    <property type="term" value="F:ATP binding"/>
    <property type="evidence" value="ECO:0007669"/>
    <property type="project" value="UniProtKB-UniRule"/>
</dbReference>
<evidence type="ECO:0000256" key="10">
    <source>
        <dbReference type="HAMAP-Rule" id="MF_01499"/>
    </source>
</evidence>
<dbReference type="InterPro" id="IPR014046">
    <property type="entry name" value="C-di-AMP_synthase"/>
</dbReference>
<comment type="similarity">
    <text evidence="10">Belongs to the adenylate cyclase family. DacA/CdaA subfamily.</text>
</comment>
<feature type="domain" description="DAC" evidence="11">
    <location>
        <begin position="92"/>
        <end position="255"/>
    </location>
</feature>
<comment type="catalytic activity">
    <reaction evidence="1 10">
        <text>2 ATP = 3',3'-c-di-AMP + 2 diphosphate</text>
        <dbReference type="Rhea" id="RHEA:35655"/>
        <dbReference type="ChEBI" id="CHEBI:30616"/>
        <dbReference type="ChEBI" id="CHEBI:33019"/>
        <dbReference type="ChEBI" id="CHEBI:71500"/>
        <dbReference type="EC" id="2.7.7.85"/>
    </reaction>
</comment>
<evidence type="ECO:0000256" key="4">
    <source>
        <dbReference type="ARBA" id="ARBA00022692"/>
    </source>
</evidence>
<protein>
    <recommendedName>
        <fullName evidence="10">Diadenylate cyclase</fullName>
        <shortName evidence="10">DAC</shortName>
        <ecNumber evidence="10">2.7.7.85</ecNumber>
    </recommendedName>
    <alternativeName>
        <fullName evidence="10">Cyclic-di-AMP synthase</fullName>
        <shortName evidence="10">c-di-AMP synthase</shortName>
    </alternativeName>
</protein>
<evidence type="ECO:0000256" key="5">
    <source>
        <dbReference type="ARBA" id="ARBA00022695"/>
    </source>
</evidence>
<dbReference type="NCBIfam" id="TIGR00159">
    <property type="entry name" value="diadenylate cyclase CdaA"/>
    <property type="match status" value="1"/>
</dbReference>
<sequence length="304" mass="32816">MPFSLPVDLPFHLRHLLRQLDVVALLDIFLVATAIYYLLVLAQGTRAMQLLKGVAILLAIMKIAQWLGLDTLQWVIGQALFASALVLVILFQPELRAALDQLGRSQLDLLGLGFSPTLNEAENRAVLEISRAVEKFSEQKTGALIVIERETGLEDIAATGTLLRARLSTELLGAIFQGGNPLHDGACIIKNEEIVAAACILPLTNDDLLPRTVGTRHRAALGLSETTDALIVVVSEETGNVSVARGGRMNSILQPRLLAEELRAVFGKNEGAARLRPFARSVGNAARSLPKTTLGTLRAALRKS</sequence>
<keyword evidence="7 10" id="KW-0067">ATP-binding</keyword>
<evidence type="ECO:0000256" key="7">
    <source>
        <dbReference type="ARBA" id="ARBA00022840"/>
    </source>
</evidence>
<dbReference type="EMBL" id="NIGF01000007">
    <property type="protein sequence ID" value="PQV64030.1"/>
    <property type="molecule type" value="Genomic_DNA"/>
</dbReference>